<evidence type="ECO:0000313" key="3">
    <source>
        <dbReference type="Proteomes" id="UP001634747"/>
    </source>
</evidence>
<dbReference type="EMBL" id="JBJYXY010000001">
    <property type="protein sequence ID" value="MFN2975023.1"/>
    <property type="molecule type" value="Genomic_DNA"/>
</dbReference>
<keyword evidence="1" id="KW-1133">Transmembrane helix</keyword>
<sequence length="295" mass="32085">MARKKASYSGQVVNQRTGANQQGPAWLDVWGKRIGFVVLILGIPAALFGGVRYYVAGDLATMRSDIANIKEEEVKQRGDIENVRRTIQEELVKLLDRAYAKADARPTAVTIQETQTLFRLAAKTRTSMPRAVVNTVSLSLARSDERTKQDAAYWQTVSLVTTAKFSETRDGLPPCSSKQVAKVPLSPIPMPLGVRDGHLTLGMGSMLTRVRLVYRDCQANLGDVAFAKADAQGFSLYELSFIRSEIIYQGGNIASGASFLDCSFSIALESAPPSRGLQLISSLLSETAPAQITII</sequence>
<proteinExistence type="predicted"/>
<organism evidence="2 3">
    <name type="scientific">Terriglobus aquaticus</name>
    <dbReference type="NCBI Taxonomy" id="940139"/>
    <lineage>
        <taxon>Bacteria</taxon>
        <taxon>Pseudomonadati</taxon>
        <taxon>Acidobacteriota</taxon>
        <taxon>Terriglobia</taxon>
        <taxon>Terriglobales</taxon>
        <taxon>Acidobacteriaceae</taxon>
        <taxon>Terriglobus</taxon>
    </lineage>
</organism>
<evidence type="ECO:0000313" key="2">
    <source>
        <dbReference type="EMBL" id="MFN2975023.1"/>
    </source>
</evidence>
<dbReference type="Proteomes" id="UP001634747">
    <property type="component" value="Unassembled WGS sequence"/>
</dbReference>
<keyword evidence="1" id="KW-0472">Membrane</keyword>
<reference evidence="2 3" key="1">
    <citation type="submission" date="2024-12" db="EMBL/GenBank/DDBJ databases">
        <authorList>
            <person name="Lee Y."/>
        </authorList>
    </citation>
    <scope>NUCLEOTIDE SEQUENCE [LARGE SCALE GENOMIC DNA]</scope>
    <source>
        <strain evidence="2 3">03SUJ4</strain>
    </source>
</reference>
<gene>
    <name evidence="2" type="ORF">ACK2TP_04545</name>
</gene>
<accession>A0ABW9KII5</accession>
<keyword evidence="1" id="KW-0812">Transmembrane</keyword>
<name>A0ABW9KII5_9BACT</name>
<protein>
    <submittedName>
        <fullName evidence="2">Uncharacterized protein</fullName>
    </submittedName>
</protein>
<keyword evidence="3" id="KW-1185">Reference proteome</keyword>
<evidence type="ECO:0000256" key="1">
    <source>
        <dbReference type="SAM" id="Phobius"/>
    </source>
</evidence>
<feature type="transmembrane region" description="Helical" evidence="1">
    <location>
        <begin position="34"/>
        <end position="55"/>
    </location>
</feature>
<comment type="caution">
    <text evidence="2">The sequence shown here is derived from an EMBL/GenBank/DDBJ whole genome shotgun (WGS) entry which is preliminary data.</text>
</comment>
<dbReference type="RefSeq" id="WP_263413439.1">
    <property type="nucleotide sequence ID" value="NZ_BAABBH010000001.1"/>
</dbReference>